<reference evidence="6 7" key="1">
    <citation type="submission" date="2010-05" db="EMBL/GenBank/DDBJ databases">
        <title>The Genome Sequence of Thecamonas trahens ATCC 50062.</title>
        <authorList>
            <consortium name="The Broad Institute Genome Sequencing Platform"/>
            <person name="Russ C."/>
            <person name="Cuomo C."/>
            <person name="Shea T."/>
            <person name="Young S.K."/>
            <person name="Zeng Q."/>
            <person name="Koehrsen M."/>
            <person name="Haas B."/>
            <person name="Borodovsky M."/>
            <person name="Guigo R."/>
            <person name="Alvarado L."/>
            <person name="Berlin A."/>
            <person name="Bochicchio J."/>
            <person name="Borenstein D."/>
            <person name="Chapman S."/>
            <person name="Chen Z."/>
            <person name="Freedman E."/>
            <person name="Gellesch M."/>
            <person name="Goldberg J."/>
            <person name="Griggs A."/>
            <person name="Gujja S."/>
            <person name="Heilman E."/>
            <person name="Heiman D."/>
            <person name="Hepburn T."/>
            <person name="Howarth C."/>
            <person name="Jen D."/>
            <person name="Larson L."/>
            <person name="Mehta T."/>
            <person name="Park D."/>
            <person name="Pearson M."/>
            <person name="Roberts A."/>
            <person name="Saif S."/>
            <person name="Shenoy N."/>
            <person name="Sisk P."/>
            <person name="Stolte C."/>
            <person name="Sykes S."/>
            <person name="Thomson T."/>
            <person name="Walk T."/>
            <person name="White J."/>
            <person name="Yandava C."/>
            <person name="Burger G."/>
            <person name="Gray M.W."/>
            <person name="Holland P.W.H."/>
            <person name="King N."/>
            <person name="Lang F.B.F."/>
            <person name="Roger A.J."/>
            <person name="Ruiz-Trillo I."/>
            <person name="Lander E."/>
            <person name="Nusbaum C."/>
        </authorList>
    </citation>
    <scope>NUCLEOTIDE SEQUENCE [LARGE SCALE GENOMIC DNA]</scope>
    <source>
        <strain evidence="6 7">ATCC 50062</strain>
    </source>
</reference>
<feature type="region of interest" description="Disordered" evidence="4">
    <location>
        <begin position="1"/>
        <end position="43"/>
    </location>
</feature>
<name>A0A0L0DTU9_THETB</name>
<dbReference type="HAMAP" id="MF_00267">
    <property type="entry name" value="MinC"/>
    <property type="match status" value="1"/>
</dbReference>
<evidence type="ECO:0000313" key="6">
    <source>
        <dbReference type="EMBL" id="KNC54903.1"/>
    </source>
</evidence>
<protein>
    <submittedName>
        <fullName evidence="6">Septum site-determining protein MinC</fullName>
    </submittedName>
</protein>
<keyword evidence="2" id="KW-0717">Septation</keyword>
<feature type="region of interest" description="Disordered" evidence="4">
    <location>
        <begin position="367"/>
        <end position="395"/>
    </location>
</feature>
<dbReference type="Pfam" id="PF03775">
    <property type="entry name" value="MinC_C"/>
    <property type="match status" value="1"/>
</dbReference>
<dbReference type="eggNOG" id="ENOG502RYK0">
    <property type="taxonomic scope" value="Eukaryota"/>
</dbReference>
<keyword evidence="1" id="KW-0132">Cell division</keyword>
<dbReference type="NCBIfam" id="TIGR01222">
    <property type="entry name" value="minC"/>
    <property type="match status" value="1"/>
</dbReference>
<dbReference type="STRING" id="461836.A0A0L0DTU9"/>
<dbReference type="SUPFAM" id="SSF63848">
    <property type="entry name" value="Cell-division inhibitor MinC, C-terminal domain"/>
    <property type="match status" value="1"/>
</dbReference>
<dbReference type="PANTHER" id="PTHR34108:SF1">
    <property type="entry name" value="SEPTUM SITE-DETERMINING PROTEIN MINC"/>
    <property type="match status" value="1"/>
</dbReference>
<dbReference type="AlphaFoldDB" id="A0A0L0DTU9"/>
<organism evidence="6 7">
    <name type="scientific">Thecamonas trahens ATCC 50062</name>
    <dbReference type="NCBI Taxonomy" id="461836"/>
    <lineage>
        <taxon>Eukaryota</taxon>
        <taxon>Apusozoa</taxon>
        <taxon>Apusomonadida</taxon>
        <taxon>Apusomonadidae</taxon>
        <taxon>Thecamonas</taxon>
    </lineage>
</organism>
<dbReference type="RefSeq" id="XP_013753494.1">
    <property type="nucleotide sequence ID" value="XM_013898040.1"/>
</dbReference>
<accession>A0A0L0DTU9</accession>
<evidence type="ECO:0000313" key="7">
    <source>
        <dbReference type="Proteomes" id="UP000054408"/>
    </source>
</evidence>
<dbReference type="EMBL" id="GL349492">
    <property type="protein sequence ID" value="KNC54903.1"/>
    <property type="molecule type" value="Genomic_DNA"/>
</dbReference>
<dbReference type="PANTHER" id="PTHR34108">
    <property type="entry name" value="SEPTUM SITE-DETERMINING PROTEIN MINC"/>
    <property type="match status" value="1"/>
</dbReference>
<dbReference type="GO" id="GO:0051301">
    <property type="term" value="P:cell division"/>
    <property type="evidence" value="ECO:0007669"/>
    <property type="project" value="UniProtKB-KW"/>
</dbReference>
<dbReference type="InterPro" id="IPR005526">
    <property type="entry name" value="Septum_form_inhib_MinC_C"/>
</dbReference>
<feature type="region of interest" description="Disordered" evidence="4">
    <location>
        <begin position="183"/>
        <end position="202"/>
    </location>
</feature>
<dbReference type="InterPro" id="IPR013033">
    <property type="entry name" value="MinC"/>
</dbReference>
<keyword evidence="7" id="KW-1185">Reference proteome</keyword>
<evidence type="ECO:0000259" key="5">
    <source>
        <dbReference type="Pfam" id="PF03775"/>
    </source>
</evidence>
<dbReference type="GeneID" id="25568758"/>
<dbReference type="Gene3D" id="2.160.20.70">
    <property type="match status" value="1"/>
</dbReference>
<dbReference type="GO" id="GO:0000902">
    <property type="term" value="P:cell morphogenesis"/>
    <property type="evidence" value="ECO:0007669"/>
    <property type="project" value="InterPro"/>
</dbReference>
<feature type="domain" description="Septum formation inhibitor MinC C-terminal" evidence="5">
    <location>
        <begin position="399"/>
        <end position="490"/>
    </location>
</feature>
<evidence type="ECO:0000256" key="1">
    <source>
        <dbReference type="ARBA" id="ARBA00022618"/>
    </source>
</evidence>
<keyword evidence="3" id="KW-0131">Cell cycle</keyword>
<dbReference type="InterPro" id="IPR036145">
    <property type="entry name" value="MinC_C_sf"/>
</dbReference>
<gene>
    <name evidence="6" type="ORF">AMSG_10561</name>
</gene>
<proteinExistence type="inferred from homology"/>
<evidence type="ECO:0000256" key="3">
    <source>
        <dbReference type="ARBA" id="ARBA00023306"/>
    </source>
</evidence>
<sequence length="514" mass="54302">MVVAAPRSETPAPQNAALGADQETPVPARVQSHRTVERDQRDSFLSQLVQDAASASGGSDSDSLALSLHSGDSLFPPRTSLTTASLPSNSALWSDDESSRDGRHRGALLDEAVAAERSRTRSHRTPQFLVNEHDPLRGLPRSLPHPKRKIFTRDEVSSLMRAAIRASPAASAMQRRSDYWQSRHIRDSPAARRAGQTSTAPTRVSAGITLPTWIAERARDVASVRPPTFSPSPTKASAVLQLEALHPGVSSSRERRERHARQQLSSSWCEFASSFDLLGELQAPSYASFVEQLSAKIRLSPLFFKETPIIIEPHPAMPSPSPQELAVALKAIAALGLRVAGLGAGFGADHANDAALPLFVPTTAGGKSGDEAAAEPVAKAQPVQGDAAEPQAPRPALVVSGSVRSGQQVYAQGRDLVVLGSANTGSELLSDGDIHVYGKLKGKALAGLAGNVGARIYAQAFDPELVAVGNVYVQCDAIGPEHVADSPVSVHVADPSSESPELAFTSFEVKTSAV</sequence>
<dbReference type="GO" id="GO:0051726">
    <property type="term" value="P:regulation of cell cycle"/>
    <property type="evidence" value="ECO:0007669"/>
    <property type="project" value="InterPro"/>
</dbReference>
<evidence type="ECO:0000256" key="2">
    <source>
        <dbReference type="ARBA" id="ARBA00023210"/>
    </source>
</evidence>
<feature type="region of interest" description="Disordered" evidence="4">
    <location>
        <begin position="79"/>
        <end position="103"/>
    </location>
</feature>
<evidence type="ECO:0000256" key="4">
    <source>
        <dbReference type="SAM" id="MobiDB-lite"/>
    </source>
</evidence>
<feature type="compositionally biased region" description="Polar residues" evidence="4">
    <location>
        <begin position="79"/>
        <end position="92"/>
    </location>
</feature>
<dbReference type="Proteomes" id="UP000054408">
    <property type="component" value="Unassembled WGS sequence"/>
</dbReference>
<dbReference type="OrthoDB" id="2013981at2759"/>
<dbReference type="InterPro" id="IPR016098">
    <property type="entry name" value="CAP/MinC_C"/>
</dbReference>